<dbReference type="Proteomes" id="UP000027395">
    <property type="component" value="Chromosome"/>
</dbReference>
<dbReference type="EMBL" id="CM002803">
    <property type="protein sequence ID" value="KEI69126.1"/>
    <property type="molecule type" value="Genomic_DNA"/>
</dbReference>
<keyword evidence="2" id="KW-1185">Reference proteome</keyword>
<evidence type="ECO:0000313" key="1">
    <source>
        <dbReference type="EMBL" id="KEI69126.1"/>
    </source>
</evidence>
<accession>A0A073CLU9</accession>
<evidence type="ECO:0000313" key="2">
    <source>
        <dbReference type="Proteomes" id="UP000027395"/>
    </source>
</evidence>
<dbReference type="HOGENOM" id="CLU_2808723_0_0_3"/>
<proteinExistence type="predicted"/>
<gene>
    <name evidence="1" type="ORF">A19Y_4481</name>
</gene>
<sequence>MLYYGNNKQPLRLSLKFGKLLKYSKNTGLSAKLMISVLNLYTWVSWRKIRGDMVFQKAQNKYLNQFL</sequence>
<organism evidence="1 2">
    <name type="scientific">Planktothrix agardhii (strain NIVA-CYA 126/8)</name>
    <dbReference type="NCBI Taxonomy" id="388467"/>
    <lineage>
        <taxon>Bacteria</taxon>
        <taxon>Bacillati</taxon>
        <taxon>Cyanobacteriota</taxon>
        <taxon>Cyanophyceae</taxon>
        <taxon>Oscillatoriophycideae</taxon>
        <taxon>Oscillatoriales</taxon>
        <taxon>Microcoleaceae</taxon>
        <taxon>Planktothrix</taxon>
    </lineage>
</organism>
<dbReference type="AlphaFoldDB" id="A0A073CLU9"/>
<protein>
    <submittedName>
        <fullName evidence="1">Uncharacterized protein</fullName>
    </submittedName>
</protein>
<reference evidence="1 2" key="1">
    <citation type="journal article" date="2014" name="Appl. Environ. Microbiol.">
        <title>Elucidation of insertion elements encoded on plasmids and in vitro construction of shuttle vectors from the toxic cyanobacterium Planktothrix.</title>
        <authorList>
            <person name="Christiansen G."/>
            <person name="Goesmann A."/>
            <person name="Kurmayer R."/>
        </authorList>
    </citation>
    <scope>NUCLEOTIDE SEQUENCE [LARGE SCALE GENOMIC DNA]</scope>
    <source>
        <strain evidence="1 2">NIVA-CYA 126/8</strain>
    </source>
</reference>
<dbReference type="PATRIC" id="fig|388467.6.peg.4420"/>
<name>A0A073CLU9_PLAA1</name>